<name>A0A2I1HC64_9GLOM</name>
<organism evidence="4 5">
    <name type="scientific">Rhizophagus irregularis</name>
    <dbReference type="NCBI Taxonomy" id="588596"/>
    <lineage>
        <taxon>Eukaryota</taxon>
        <taxon>Fungi</taxon>
        <taxon>Fungi incertae sedis</taxon>
        <taxon>Mucoromycota</taxon>
        <taxon>Glomeromycotina</taxon>
        <taxon>Glomeromycetes</taxon>
        <taxon>Glomerales</taxon>
        <taxon>Glomeraceae</taxon>
        <taxon>Rhizophagus</taxon>
    </lineage>
</organism>
<gene>
    <name evidence="4" type="ORF">RhiirA4_448729</name>
</gene>
<feature type="domain" description="Dynein heavy chain tail" evidence="3">
    <location>
        <begin position="56"/>
        <end position="323"/>
    </location>
</feature>
<dbReference type="AlphaFoldDB" id="A0A2I1HC64"/>
<comment type="similarity">
    <text evidence="1">Belongs to the dynein heavy chain family.</text>
</comment>
<dbReference type="VEuPathDB" id="FungiDB:RhiirA1_424526"/>
<keyword evidence="5" id="KW-1185">Reference proteome</keyword>
<dbReference type="EMBL" id="LLXI01002196">
    <property type="protein sequence ID" value="PKY56472.1"/>
    <property type="molecule type" value="Genomic_DNA"/>
</dbReference>
<sequence length="327" mass="37533">MDVDTETSQGETIAGGPTTTSLVTPCEPNQLQDYFDKLLPLVLGAESSDLANSLWSLSRDPASGTAIQEINFWLSMEKALEGIDEQLKGDHIELTLGILRHAKRYHTTVSFIADTGLKESKEKVNKYNKLMKDFPLDELLSAPDMDKIKESLDIIFTHLKKLRLSTYPIKKALVLVEAISRDLNDQLLRVLGNRRLMYMEYEDFEKIMTGAEDVFKTWDENIKEFKDIARDITHKRSDKFIPIKISPAHDKLQERVAFVRNIRKQHEQLHPTIVKVINSMEEVKLAYESVKDIDVLDVSIEGTEIWMQAENAYNECVSRVENQRCLF</sequence>
<dbReference type="VEuPathDB" id="FungiDB:FUN_018758"/>
<feature type="region of interest" description="Disordered" evidence="2">
    <location>
        <begin position="1"/>
        <end position="24"/>
    </location>
</feature>
<accession>A0A2I1HC64</accession>
<reference evidence="4 5" key="1">
    <citation type="submission" date="2015-10" db="EMBL/GenBank/DDBJ databases">
        <title>Genome analyses suggest a sexual origin of heterokaryosis in a supposedly ancient asexual fungus.</title>
        <authorList>
            <person name="Ropars J."/>
            <person name="Sedzielewska K."/>
            <person name="Noel J."/>
            <person name="Charron P."/>
            <person name="Farinelli L."/>
            <person name="Marton T."/>
            <person name="Kruger M."/>
            <person name="Pelin A."/>
            <person name="Brachmann A."/>
            <person name="Corradi N."/>
        </authorList>
    </citation>
    <scope>NUCLEOTIDE SEQUENCE [LARGE SCALE GENOMIC DNA]</scope>
    <source>
        <strain evidence="4 5">A4</strain>
    </source>
</reference>
<dbReference type="GO" id="GO:0007018">
    <property type="term" value="P:microtubule-based movement"/>
    <property type="evidence" value="ECO:0007669"/>
    <property type="project" value="InterPro"/>
</dbReference>
<dbReference type="PANTHER" id="PTHR46532">
    <property type="entry name" value="MALE FERTILITY FACTOR KL5"/>
    <property type="match status" value="1"/>
</dbReference>
<dbReference type="Proteomes" id="UP000234323">
    <property type="component" value="Unassembled WGS sequence"/>
</dbReference>
<proteinExistence type="inferred from homology"/>
<evidence type="ECO:0000313" key="5">
    <source>
        <dbReference type="Proteomes" id="UP000234323"/>
    </source>
</evidence>
<dbReference type="GO" id="GO:0051959">
    <property type="term" value="F:dynein light intermediate chain binding"/>
    <property type="evidence" value="ECO:0007669"/>
    <property type="project" value="InterPro"/>
</dbReference>
<dbReference type="GO" id="GO:0005858">
    <property type="term" value="C:axonemal dynein complex"/>
    <property type="evidence" value="ECO:0007669"/>
    <property type="project" value="TreeGrafter"/>
</dbReference>
<dbReference type="InterPro" id="IPR013594">
    <property type="entry name" value="Dynein_heavy_tail"/>
</dbReference>
<evidence type="ECO:0000259" key="3">
    <source>
        <dbReference type="Pfam" id="PF08385"/>
    </source>
</evidence>
<evidence type="ECO:0000256" key="2">
    <source>
        <dbReference type="SAM" id="MobiDB-lite"/>
    </source>
</evidence>
<comment type="caution">
    <text evidence="4">The sequence shown here is derived from an EMBL/GenBank/DDBJ whole genome shotgun (WGS) entry which is preliminary data.</text>
</comment>
<protein>
    <recommendedName>
        <fullName evidence="3">Dynein heavy chain tail domain-containing protein</fullName>
    </recommendedName>
</protein>
<evidence type="ECO:0000256" key="1">
    <source>
        <dbReference type="ARBA" id="ARBA00008887"/>
    </source>
</evidence>
<dbReference type="VEuPathDB" id="FungiDB:RhiirFUN_015178"/>
<evidence type="ECO:0000313" key="4">
    <source>
        <dbReference type="EMBL" id="PKY56472.1"/>
    </source>
</evidence>
<dbReference type="PANTHER" id="PTHR46532:SF4">
    <property type="entry name" value="AAA+ ATPASE DOMAIN-CONTAINING PROTEIN"/>
    <property type="match status" value="1"/>
</dbReference>
<dbReference type="InterPro" id="IPR026983">
    <property type="entry name" value="DHC"/>
</dbReference>
<dbReference type="Pfam" id="PF08385">
    <property type="entry name" value="DHC_N1"/>
    <property type="match status" value="1"/>
</dbReference>
<dbReference type="GO" id="GO:0045505">
    <property type="term" value="F:dynein intermediate chain binding"/>
    <property type="evidence" value="ECO:0007669"/>
    <property type="project" value="InterPro"/>
</dbReference>